<dbReference type="RefSeq" id="WP_107532839.1">
    <property type="nucleotide sequence ID" value="NZ_PZEV01000027.1"/>
</dbReference>
<protein>
    <submittedName>
        <fullName evidence="1">Histidine racemase CntK</fullName>
    </submittedName>
</protein>
<proteinExistence type="predicted"/>
<organism evidence="1 2">
    <name type="scientific">Staphylococcus warneri</name>
    <dbReference type="NCBI Taxonomy" id="1292"/>
    <lineage>
        <taxon>Bacteria</taxon>
        <taxon>Bacillati</taxon>
        <taxon>Bacillota</taxon>
        <taxon>Bacilli</taxon>
        <taxon>Bacillales</taxon>
        <taxon>Staphylococcaceae</taxon>
        <taxon>Staphylococcus</taxon>
    </lineage>
</organism>
<comment type="caution">
    <text evidence="1">The sequence shown here is derived from an EMBL/GenBank/DDBJ whole genome shotgun (WGS) entry which is preliminary data.</text>
</comment>
<evidence type="ECO:0000313" key="1">
    <source>
        <dbReference type="EMBL" id="PTI50534.1"/>
    </source>
</evidence>
<dbReference type="SUPFAM" id="SSF54506">
    <property type="entry name" value="Diaminopimelate epimerase-like"/>
    <property type="match status" value="1"/>
</dbReference>
<dbReference type="AlphaFoldDB" id="A0A2T4PZF2"/>
<dbReference type="InterPro" id="IPR058945">
    <property type="entry name" value="CntK"/>
</dbReference>
<reference evidence="1 2" key="1">
    <citation type="journal article" date="2016" name="Front. Microbiol.">
        <title>Comprehensive Phylogenetic Analysis of Bovine Non-aureus Staphylococci Species Based on Whole-Genome Sequencing.</title>
        <authorList>
            <person name="Naushad S."/>
            <person name="Barkema H.W."/>
            <person name="Luby C."/>
            <person name="Condas L.A."/>
            <person name="Nobrega D.B."/>
            <person name="Carson D.A."/>
            <person name="De Buck J."/>
        </authorList>
    </citation>
    <scope>NUCLEOTIDE SEQUENCE [LARGE SCALE GENOMIC DNA]</scope>
    <source>
        <strain evidence="1 2">SNUC 2993</strain>
    </source>
</reference>
<dbReference type="EMBL" id="PZEV01000027">
    <property type="protein sequence ID" value="PTI50534.1"/>
    <property type="molecule type" value="Genomic_DNA"/>
</dbReference>
<dbReference type="NCBIfam" id="NF033599">
    <property type="entry name" value="His_racem_CntK"/>
    <property type="match status" value="1"/>
</dbReference>
<gene>
    <name evidence="1" type="primary">cntK</name>
    <name evidence="1" type="ORF">BU085_08470</name>
</gene>
<dbReference type="InterPro" id="IPR058944">
    <property type="entry name" value="CntK-like"/>
</dbReference>
<dbReference type="Proteomes" id="UP000240717">
    <property type="component" value="Unassembled WGS sequence"/>
</dbReference>
<dbReference type="Gene3D" id="3.10.310.10">
    <property type="entry name" value="Diaminopimelate Epimerase, Chain A, domain 1"/>
    <property type="match status" value="2"/>
</dbReference>
<accession>A0A2T4PZF2</accession>
<name>A0A2T4PZF2_STAWA</name>
<evidence type="ECO:0000313" key="2">
    <source>
        <dbReference type="Proteomes" id="UP000240717"/>
    </source>
</evidence>
<dbReference type="Pfam" id="PF26317">
    <property type="entry name" value="CntK_N"/>
    <property type="match status" value="1"/>
</dbReference>
<sequence length="279" mass="31780">MNRQVIEFSKYNPSGNMTILVHSQHHPSDYAKIANQLMASTHVCCEQVGFIESNNLNHGDDCRLVMSGNEFCGNATMSYMHYLQEHQRLTAQQCHLNVSGCDDLVPCTIHGHQQYEVGMPQAQYVTTDYLHIAQHMWQAIKITYESYVHYVIPIEEVTATFKQQVAQFVREQQWDEQYKTIGVMLFNVQDQYLHPLIFIPEVKSLIWENSCGSGAASIGVLHNYQSQQSCEDYIVYQPGGSISVTSVYCSEDGYRTSIKGRVSTVARGQAYIEEETMTH</sequence>
<dbReference type="STRING" id="1194526.A284_00410"/>